<dbReference type="PANTHER" id="PTHR34352:SF1">
    <property type="entry name" value="PROTEIN YHFA"/>
    <property type="match status" value="1"/>
</dbReference>
<dbReference type="GO" id="GO:0004601">
    <property type="term" value="F:peroxidase activity"/>
    <property type="evidence" value="ECO:0007669"/>
    <property type="project" value="UniProtKB-KW"/>
</dbReference>
<evidence type="ECO:0000313" key="2">
    <source>
        <dbReference type="Proteomes" id="UP001597201"/>
    </source>
</evidence>
<dbReference type="InterPro" id="IPR015946">
    <property type="entry name" value="KH_dom-like_a/b"/>
</dbReference>
<reference evidence="2" key="1">
    <citation type="journal article" date="2019" name="Int. J. Syst. Evol. Microbiol.">
        <title>The Global Catalogue of Microorganisms (GCM) 10K type strain sequencing project: providing services to taxonomists for standard genome sequencing and annotation.</title>
        <authorList>
            <consortium name="The Broad Institute Genomics Platform"/>
            <consortium name="The Broad Institute Genome Sequencing Center for Infectious Disease"/>
            <person name="Wu L."/>
            <person name="Ma J."/>
        </authorList>
    </citation>
    <scope>NUCLEOTIDE SEQUENCE [LARGE SCALE GENOMIC DNA]</scope>
    <source>
        <strain evidence="2">CCUG 61485</strain>
    </source>
</reference>
<proteinExistence type="predicted"/>
<dbReference type="Pfam" id="PF02566">
    <property type="entry name" value="OsmC"/>
    <property type="match status" value="1"/>
</dbReference>
<dbReference type="EC" id="1.11.1.-" evidence="1"/>
<dbReference type="PANTHER" id="PTHR34352">
    <property type="entry name" value="PROTEIN YHFA"/>
    <property type="match status" value="1"/>
</dbReference>
<dbReference type="InterPro" id="IPR003718">
    <property type="entry name" value="OsmC/Ohr_fam"/>
</dbReference>
<dbReference type="Gene3D" id="3.30.300.20">
    <property type="match status" value="1"/>
</dbReference>
<name>A0ABW3Y0B8_9FLAO</name>
<gene>
    <name evidence="1" type="ORF">ACFQ39_04505</name>
</gene>
<sequence>MKNEIKTSWKGNMLFKAETLGGTVLIDTAEENGGQGLGVRPKALMLTALAGCTGMDIASLFKKMRVEVDDIDIDVEADLTDEHPKFYDKVKVIYRFYGKNLDKDKIEKAVTLSQEKYCGVSEMFRKFSDLTHEIHYLEKK</sequence>
<dbReference type="Proteomes" id="UP001597201">
    <property type="component" value="Unassembled WGS sequence"/>
</dbReference>
<evidence type="ECO:0000313" key="1">
    <source>
        <dbReference type="EMBL" id="MFD1314865.1"/>
    </source>
</evidence>
<dbReference type="RefSeq" id="WP_377176791.1">
    <property type="nucleotide sequence ID" value="NZ_JBHTMY010000002.1"/>
</dbReference>
<dbReference type="InterPro" id="IPR036102">
    <property type="entry name" value="OsmC/Ohrsf"/>
</dbReference>
<dbReference type="EMBL" id="JBHTMY010000002">
    <property type="protein sequence ID" value="MFD1314865.1"/>
    <property type="molecule type" value="Genomic_DNA"/>
</dbReference>
<dbReference type="SUPFAM" id="SSF82784">
    <property type="entry name" value="OsmC-like"/>
    <property type="match status" value="1"/>
</dbReference>
<keyword evidence="2" id="KW-1185">Reference proteome</keyword>
<organism evidence="1 2">
    <name type="scientific">Namhaeicola litoreus</name>
    <dbReference type="NCBI Taxonomy" id="1052145"/>
    <lineage>
        <taxon>Bacteria</taxon>
        <taxon>Pseudomonadati</taxon>
        <taxon>Bacteroidota</taxon>
        <taxon>Flavobacteriia</taxon>
        <taxon>Flavobacteriales</taxon>
        <taxon>Flavobacteriaceae</taxon>
        <taxon>Namhaeicola</taxon>
    </lineage>
</organism>
<comment type="caution">
    <text evidence="1">The sequence shown here is derived from an EMBL/GenBank/DDBJ whole genome shotgun (WGS) entry which is preliminary data.</text>
</comment>
<accession>A0ABW3Y0B8</accession>
<keyword evidence="1" id="KW-0560">Oxidoreductase</keyword>
<keyword evidence="1" id="KW-0575">Peroxidase</keyword>
<protein>
    <submittedName>
        <fullName evidence="1">OsmC family protein</fullName>
        <ecNumber evidence="1">1.11.1.-</ecNumber>
    </submittedName>
</protein>